<comment type="caution">
    <text evidence="17">The sequence shown here is derived from an EMBL/GenBank/DDBJ whole genome shotgun (WGS) entry which is preliminary data.</text>
</comment>
<evidence type="ECO:0000256" key="2">
    <source>
        <dbReference type="ARBA" id="ARBA00012722"/>
    </source>
</evidence>
<comment type="cofactor">
    <cofactor evidence="15">
        <name>Mg(2+)</name>
        <dbReference type="ChEBI" id="CHEBI:18420"/>
    </cofactor>
    <cofactor evidence="15">
        <name>Mn(2+)</name>
        <dbReference type="ChEBI" id="CHEBI:29035"/>
    </cofactor>
</comment>
<dbReference type="SMART" id="SM00292">
    <property type="entry name" value="BRCT"/>
    <property type="match status" value="1"/>
</dbReference>
<keyword evidence="18" id="KW-1185">Reference proteome</keyword>
<dbReference type="FunFam" id="3.30.470.30:FF:000001">
    <property type="entry name" value="DNA ligase"/>
    <property type="match status" value="1"/>
</dbReference>
<sequence>MEQDKAYARLLELREKLDFYSYQYYTLDKPTITDYDYDMLYRELETIEGAHPEWVTADSPTQRVGHKISGGFNKYTHDRPMLSLGDVFNDNELREFDRRVRSDLGEQVPQYVVELKIDGLAINLIYENGMFVRGVTRGDGVVGEDVTNNVRTIKTIPLKIDSHSPHIEIRGEVYMPVRAFDALNIQRSEDELEPFANPRNAAAGSLRQLDPQITAQRNLSFFAYAIGGTVGMTIHSQEELLEDLKKLRFHVNKEYRVFDSIEDVITFIHSWDERRDELPYATDGMVIKVNSFAQQELLGNTVKIPRWAIAYKFPPERAKTKVEGISVTVGRTGVLTPAADLTPVRLAGTTVKRATLHNEDYIKEKDIRIGDTVIIQKAGEIIPEVVGPVVKERTGQENVFVMPTHCPGCGHEVVRPDGEAATRCVNPECPAILSQKVAHFVSRNAMNIDGLGDAITAQLLQQGLIHRVSDIYDLKKEDLISLEGFADKSADNLLKAVEDSKKVGLARVLFALGIRFVGAKAARILAEHFGSVEALAAASTEELTDIDEIGPRIAESVHTWIRTDEARKLVAALEAAGVDMTAQKRQTKGSAFRGEIVVLTGKLETMTRKEAEEAVVAGGGKCTGSVTGKTTLVVAGADPGSKYEKARSLGTPIISEEEFIAWIQRDKTFPNE</sequence>
<name>E2ZC45_9FIRM</name>
<feature type="domain" description="BRCT" evidence="16">
    <location>
        <begin position="587"/>
        <end position="672"/>
    </location>
</feature>
<feature type="binding site" evidence="15">
    <location>
        <position position="172"/>
    </location>
    <ligand>
        <name>NAD(+)</name>
        <dbReference type="ChEBI" id="CHEBI:57540"/>
    </ligand>
</feature>
<dbReference type="Proteomes" id="UP000003195">
    <property type="component" value="Unassembled WGS sequence"/>
</dbReference>
<dbReference type="GO" id="GO:0003677">
    <property type="term" value="F:DNA binding"/>
    <property type="evidence" value="ECO:0007669"/>
    <property type="project" value="InterPro"/>
</dbReference>
<accession>E2ZC45</accession>
<feature type="binding site" evidence="15">
    <location>
        <position position="114"/>
    </location>
    <ligand>
        <name>NAD(+)</name>
        <dbReference type="ChEBI" id="CHEBI:57540"/>
    </ligand>
</feature>
<keyword evidence="12 15" id="KW-0464">Manganese</keyword>
<dbReference type="Gene3D" id="6.20.10.30">
    <property type="match status" value="1"/>
</dbReference>
<keyword evidence="10 15" id="KW-0520">NAD</keyword>
<feature type="binding site" evidence="15">
    <location>
        <position position="409"/>
    </location>
    <ligand>
        <name>Zn(2+)</name>
        <dbReference type="ChEBI" id="CHEBI:29105"/>
    </ligand>
</feature>
<evidence type="ECO:0000256" key="11">
    <source>
        <dbReference type="ARBA" id="ARBA00023204"/>
    </source>
</evidence>
<dbReference type="GO" id="GO:0006281">
    <property type="term" value="P:DNA repair"/>
    <property type="evidence" value="ECO:0007669"/>
    <property type="project" value="UniProtKB-KW"/>
</dbReference>
<dbReference type="CDD" id="cd00114">
    <property type="entry name" value="LIGANc"/>
    <property type="match status" value="1"/>
</dbReference>
<dbReference type="InterPro" id="IPR018239">
    <property type="entry name" value="DNA_ligase_AS"/>
</dbReference>
<dbReference type="GO" id="GO:0003911">
    <property type="term" value="F:DNA ligase (NAD+) activity"/>
    <property type="evidence" value="ECO:0007669"/>
    <property type="project" value="UniProtKB-UniRule"/>
</dbReference>
<evidence type="ECO:0000256" key="9">
    <source>
        <dbReference type="ARBA" id="ARBA00022842"/>
    </source>
</evidence>
<evidence type="ECO:0000256" key="1">
    <source>
        <dbReference type="ARBA" id="ARBA00004067"/>
    </source>
</evidence>
<dbReference type="PIRSF" id="PIRSF001604">
    <property type="entry name" value="LigA"/>
    <property type="match status" value="1"/>
</dbReference>
<reference evidence="17 18" key="1">
    <citation type="submission" date="2010-08" db="EMBL/GenBank/DDBJ databases">
        <authorList>
            <person name="Weinstock G."/>
            <person name="Sodergren E."/>
            <person name="Clifton S."/>
            <person name="Fulton L."/>
            <person name="Fulton B."/>
            <person name="Courtney L."/>
            <person name="Fronick C."/>
            <person name="Harrison M."/>
            <person name="Strong C."/>
            <person name="Farmer C."/>
            <person name="Delahaunty K."/>
            <person name="Markovic C."/>
            <person name="Hall O."/>
            <person name="Minx P."/>
            <person name="Tomlinson C."/>
            <person name="Mitreva M."/>
            <person name="Hou S."/>
            <person name="Chen J."/>
            <person name="Wollam A."/>
            <person name="Pepin K.H."/>
            <person name="Johnson M."/>
            <person name="Bhonagiri V."/>
            <person name="Zhang X."/>
            <person name="Suruliraj S."/>
            <person name="Warren W."/>
            <person name="Chinwalla A."/>
            <person name="Mardis E.R."/>
            <person name="Wilson R.K."/>
        </authorList>
    </citation>
    <scope>NUCLEOTIDE SEQUENCE [LARGE SCALE GENOMIC DNA]</scope>
    <source>
        <strain evidence="17 18">F0359</strain>
    </source>
</reference>
<dbReference type="eggNOG" id="COG0272">
    <property type="taxonomic scope" value="Bacteria"/>
</dbReference>
<dbReference type="Pfam" id="PF03119">
    <property type="entry name" value="DNA_ligase_ZBD"/>
    <property type="match status" value="1"/>
</dbReference>
<dbReference type="Gene3D" id="1.10.287.610">
    <property type="entry name" value="Helix hairpin bin"/>
    <property type="match status" value="1"/>
</dbReference>
<dbReference type="SUPFAM" id="SSF52113">
    <property type="entry name" value="BRCT domain"/>
    <property type="match status" value="1"/>
</dbReference>
<gene>
    <name evidence="15 17" type="primary">ligA</name>
    <name evidence="17" type="ORF">HMPREF9429_01215</name>
</gene>
<dbReference type="Gene3D" id="1.10.150.20">
    <property type="entry name" value="5' to 3' exonuclease, C-terminal subdomain"/>
    <property type="match status" value="2"/>
</dbReference>
<keyword evidence="8 15" id="KW-0862">Zinc</keyword>
<feature type="binding site" evidence="15">
    <location>
        <position position="288"/>
    </location>
    <ligand>
        <name>NAD(+)</name>
        <dbReference type="ChEBI" id="CHEBI:57540"/>
    </ligand>
</feature>
<dbReference type="SMART" id="SM00278">
    <property type="entry name" value="HhH1"/>
    <property type="match status" value="3"/>
</dbReference>
<dbReference type="InterPro" id="IPR013840">
    <property type="entry name" value="DNAligase_N"/>
</dbReference>
<evidence type="ECO:0000313" key="17">
    <source>
        <dbReference type="EMBL" id="EFQ04032.1"/>
    </source>
</evidence>
<dbReference type="EMBL" id="AECS01000037">
    <property type="protein sequence ID" value="EFQ04032.1"/>
    <property type="molecule type" value="Genomic_DNA"/>
</dbReference>
<keyword evidence="4 15" id="KW-0436">Ligase</keyword>
<dbReference type="FunFam" id="1.10.150.20:FF:000007">
    <property type="entry name" value="DNA ligase"/>
    <property type="match status" value="1"/>
</dbReference>
<dbReference type="Gene3D" id="3.30.470.30">
    <property type="entry name" value="DNA ligase/mRNA capping enzyme"/>
    <property type="match status" value="1"/>
</dbReference>
<dbReference type="AlphaFoldDB" id="E2ZC45"/>
<evidence type="ECO:0000256" key="10">
    <source>
        <dbReference type="ARBA" id="ARBA00023027"/>
    </source>
</evidence>
<feature type="binding site" evidence="15">
    <location>
        <begin position="83"/>
        <end position="84"/>
    </location>
    <ligand>
        <name>NAD(+)</name>
        <dbReference type="ChEBI" id="CHEBI:57540"/>
    </ligand>
</feature>
<dbReference type="GO" id="GO:0006260">
    <property type="term" value="P:DNA replication"/>
    <property type="evidence" value="ECO:0007669"/>
    <property type="project" value="UniProtKB-KW"/>
</dbReference>
<evidence type="ECO:0000256" key="13">
    <source>
        <dbReference type="ARBA" id="ARBA00034005"/>
    </source>
</evidence>
<evidence type="ECO:0000313" key="18">
    <source>
        <dbReference type="Proteomes" id="UP000003195"/>
    </source>
</evidence>
<dbReference type="NCBIfam" id="NF005932">
    <property type="entry name" value="PRK07956.1"/>
    <property type="match status" value="1"/>
</dbReference>
<feature type="binding site" evidence="15">
    <location>
        <begin position="34"/>
        <end position="38"/>
    </location>
    <ligand>
        <name>NAD(+)</name>
        <dbReference type="ChEBI" id="CHEBI:57540"/>
    </ligand>
</feature>
<dbReference type="InterPro" id="IPR012340">
    <property type="entry name" value="NA-bd_OB-fold"/>
</dbReference>
<protein>
    <recommendedName>
        <fullName evidence="3 15">DNA ligase</fullName>
        <ecNumber evidence="2 15">6.5.1.2</ecNumber>
    </recommendedName>
    <alternativeName>
        <fullName evidence="15">Polydeoxyribonucleotide synthase [NAD(+)]</fullName>
    </alternativeName>
</protein>
<dbReference type="GO" id="GO:0046872">
    <property type="term" value="F:metal ion binding"/>
    <property type="evidence" value="ECO:0007669"/>
    <property type="project" value="UniProtKB-KW"/>
</dbReference>
<dbReference type="HOGENOM" id="CLU_007764_2_1_9"/>
<keyword evidence="6 15" id="KW-0479">Metal-binding</keyword>
<evidence type="ECO:0000256" key="6">
    <source>
        <dbReference type="ARBA" id="ARBA00022723"/>
    </source>
</evidence>
<dbReference type="SMART" id="SM00532">
    <property type="entry name" value="LIGANc"/>
    <property type="match status" value="1"/>
</dbReference>
<dbReference type="Pfam" id="PF01653">
    <property type="entry name" value="DNA_ligase_aden"/>
    <property type="match status" value="1"/>
</dbReference>
<dbReference type="PANTHER" id="PTHR23389">
    <property type="entry name" value="CHROMOSOME TRANSMISSION FIDELITY FACTOR 18"/>
    <property type="match status" value="1"/>
</dbReference>
<dbReference type="OrthoDB" id="9759736at2"/>
<evidence type="ECO:0000256" key="14">
    <source>
        <dbReference type="ARBA" id="ARBA00060881"/>
    </source>
</evidence>
<dbReference type="InterPro" id="IPR001357">
    <property type="entry name" value="BRCT_dom"/>
</dbReference>
<comment type="similarity">
    <text evidence="14 15">Belongs to the NAD-dependent DNA ligase family. LigA subfamily.</text>
</comment>
<dbReference type="InterPro" id="IPR041663">
    <property type="entry name" value="DisA/LigA_HHH"/>
</dbReference>
<evidence type="ECO:0000256" key="12">
    <source>
        <dbReference type="ARBA" id="ARBA00023211"/>
    </source>
</evidence>
<dbReference type="CDD" id="cd17748">
    <property type="entry name" value="BRCT_DNA_ligase_like"/>
    <property type="match status" value="1"/>
</dbReference>
<dbReference type="Pfam" id="PF14520">
    <property type="entry name" value="HHH_5"/>
    <property type="match status" value="1"/>
</dbReference>
<keyword evidence="5 15" id="KW-0235">DNA replication</keyword>
<feature type="binding site" evidence="15">
    <location>
        <position position="137"/>
    </location>
    <ligand>
        <name>NAD(+)</name>
        <dbReference type="ChEBI" id="CHEBI:57540"/>
    </ligand>
</feature>
<feature type="active site" description="N6-AMP-lysine intermediate" evidence="15">
    <location>
        <position position="116"/>
    </location>
</feature>
<dbReference type="RefSeq" id="WP_006942357.1">
    <property type="nucleotide sequence ID" value="NZ_GL538208.1"/>
</dbReference>
<dbReference type="GO" id="GO:0005829">
    <property type="term" value="C:cytosol"/>
    <property type="evidence" value="ECO:0007669"/>
    <property type="project" value="TreeGrafter"/>
</dbReference>
<dbReference type="InterPro" id="IPR003583">
    <property type="entry name" value="Hlx-hairpin-Hlx_DNA-bd_motif"/>
</dbReference>
<dbReference type="PANTHER" id="PTHR23389:SF9">
    <property type="entry name" value="DNA LIGASE"/>
    <property type="match status" value="1"/>
</dbReference>
<dbReference type="SUPFAM" id="SSF56091">
    <property type="entry name" value="DNA ligase/mRNA capping enzyme, catalytic domain"/>
    <property type="match status" value="1"/>
</dbReference>
<dbReference type="Gene3D" id="3.40.50.10190">
    <property type="entry name" value="BRCT domain"/>
    <property type="match status" value="1"/>
</dbReference>
<feature type="binding site" evidence="15">
    <location>
        <position position="312"/>
    </location>
    <ligand>
        <name>NAD(+)</name>
        <dbReference type="ChEBI" id="CHEBI:57540"/>
    </ligand>
</feature>
<dbReference type="InterPro" id="IPR004150">
    <property type="entry name" value="NAD_DNA_ligase_OB"/>
</dbReference>
<dbReference type="SUPFAM" id="SSF50249">
    <property type="entry name" value="Nucleic acid-binding proteins"/>
    <property type="match status" value="1"/>
</dbReference>
<evidence type="ECO:0000256" key="3">
    <source>
        <dbReference type="ARBA" id="ARBA00013308"/>
    </source>
</evidence>
<dbReference type="HAMAP" id="MF_01588">
    <property type="entry name" value="DNA_ligase_A"/>
    <property type="match status" value="1"/>
</dbReference>
<dbReference type="Pfam" id="PF12826">
    <property type="entry name" value="HHH_2"/>
    <property type="match status" value="1"/>
</dbReference>
<comment type="catalytic activity">
    <reaction evidence="13 15">
        <text>NAD(+) + (deoxyribonucleotide)n-3'-hydroxyl + 5'-phospho-(deoxyribonucleotide)m = (deoxyribonucleotide)n+m + AMP + beta-nicotinamide D-nucleotide.</text>
        <dbReference type="EC" id="6.5.1.2"/>
    </reaction>
</comment>
<dbReference type="Pfam" id="PF00533">
    <property type="entry name" value="BRCT"/>
    <property type="match status" value="1"/>
</dbReference>
<keyword evidence="7 15" id="KW-0227">DNA damage</keyword>
<proteinExistence type="inferred from homology"/>
<dbReference type="InterPro" id="IPR036420">
    <property type="entry name" value="BRCT_dom_sf"/>
</dbReference>
<evidence type="ECO:0000256" key="4">
    <source>
        <dbReference type="ARBA" id="ARBA00022598"/>
    </source>
</evidence>
<dbReference type="Pfam" id="PF03120">
    <property type="entry name" value="OB_DNA_ligase"/>
    <property type="match status" value="1"/>
</dbReference>
<evidence type="ECO:0000256" key="5">
    <source>
        <dbReference type="ARBA" id="ARBA00022705"/>
    </source>
</evidence>
<evidence type="ECO:0000256" key="7">
    <source>
        <dbReference type="ARBA" id="ARBA00022763"/>
    </source>
</evidence>
<dbReference type="SUPFAM" id="SSF47781">
    <property type="entry name" value="RuvA domain 2-like"/>
    <property type="match status" value="1"/>
</dbReference>
<dbReference type="InterPro" id="IPR013839">
    <property type="entry name" value="DNAligase_adenylation"/>
</dbReference>
<comment type="function">
    <text evidence="1 15">DNA ligase that catalyzes the formation of phosphodiester linkages between 5'-phosphoryl and 3'-hydroxyl groups in double-stranded DNA using NAD as a coenzyme and as the energy source for the reaction. It is essential for DNA replication and repair of damaged DNA.</text>
</comment>
<organism evidence="17 18">
    <name type="scientific">Megasphaera micronuciformis F0359</name>
    <dbReference type="NCBI Taxonomy" id="706434"/>
    <lineage>
        <taxon>Bacteria</taxon>
        <taxon>Bacillati</taxon>
        <taxon>Bacillota</taxon>
        <taxon>Negativicutes</taxon>
        <taxon>Veillonellales</taxon>
        <taxon>Veillonellaceae</taxon>
        <taxon>Megasphaera</taxon>
    </lineage>
</organism>
<keyword evidence="11 15" id="KW-0234">DNA repair</keyword>
<dbReference type="STRING" id="706434.HMPREF9429_01215"/>
<evidence type="ECO:0000256" key="15">
    <source>
        <dbReference type="HAMAP-Rule" id="MF_01588"/>
    </source>
</evidence>
<evidence type="ECO:0000259" key="16">
    <source>
        <dbReference type="PROSITE" id="PS50172"/>
    </source>
</evidence>
<feature type="binding site" evidence="15">
    <location>
        <position position="424"/>
    </location>
    <ligand>
        <name>Zn(2+)</name>
        <dbReference type="ChEBI" id="CHEBI:29105"/>
    </ligand>
</feature>
<dbReference type="EC" id="6.5.1.2" evidence="2 15"/>
<dbReference type="NCBIfam" id="TIGR00575">
    <property type="entry name" value="dnlj"/>
    <property type="match status" value="1"/>
</dbReference>
<dbReference type="InterPro" id="IPR004149">
    <property type="entry name" value="Znf_DNAligase_C4"/>
</dbReference>
<dbReference type="InterPro" id="IPR010994">
    <property type="entry name" value="RuvA_2-like"/>
</dbReference>
<dbReference type="PROSITE" id="PS50172">
    <property type="entry name" value="BRCT"/>
    <property type="match status" value="1"/>
</dbReference>
<feature type="binding site" evidence="15">
    <location>
        <position position="429"/>
    </location>
    <ligand>
        <name>Zn(2+)</name>
        <dbReference type="ChEBI" id="CHEBI:29105"/>
    </ligand>
</feature>
<dbReference type="FunFam" id="1.10.150.20:FF:000006">
    <property type="entry name" value="DNA ligase"/>
    <property type="match status" value="1"/>
</dbReference>
<dbReference type="FunFam" id="2.40.50.140:FF:000012">
    <property type="entry name" value="DNA ligase"/>
    <property type="match status" value="1"/>
</dbReference>
<keyword evidence="9 15" id="KW-0460">Magnesium</keyword>
<dbReference type="Gene3D" id="2.40.50.140">
    <property type="entry name" value="Nucleic acid-binding proteins"/>
    <property type="match status" value="1"/>
</dbReference>
<dbReference type="PROSITE" id="PS01055">
    <property type="entry name" value="DNA_LIGASE_N1"/>
    <property type="match status" value="1"/>
</dbReference>
<feature type="binding site" evidence="15">
    <location>
        <position position="406"/>
    </location>
    <ligand>
        <name>Zn(2+)</name>
        <dbReference type="ChEBI" id="CHEBI:29105"/>
    </ligand>
</feature>
<evidence type="ECO:0000256" key="8">
    <source>
        <dbReference type="ARBA" id="ARBA00022833"/>
    </source>
</evidence>
<dbReference type="InterPro" id="IPR001679">
    <property type="entry name" value="DNA_ligase"/>
</dbReference>